<dbReference type="WBParaSite" id="PS1159_v2.g11799.t1">
    <property type="protein sequence ID" value="PS1159_v2.g11799.t1"/>
    <property type="gene ID" value="PS1159_v2.g11799"/>
</dbReference>
<reference evidence="2" key="1">
    <citation type="submission" date="2022-11" db="UniProtKB">
        <authorList>
            <consortium name="WormBaseParasite"/>
        </authorList>
    </citation>
    <scope>IDENTIFICATION</scope>
</reference>
<accession>A0AC35EXS2</accession>
<protein>
    <submittedName>
        <fullName evidence="2">Uncharacterized protein</fullName>
    </submittedName>
</protein>
<name>A0AC35EXS2_9BILA</name>
<dbReference type="Proteomes" id="UP000887580">
    <property type="component" value="Unplaced"/>
</dbReference>
<evidence type="ECO:0000313" key="2">
    <source>
        <dbReference type="WBParaSite" id="PS1159_v2.g11799.t1"/>
    </source>
</evidence>
<evidence type="ECO:0000313" key="1">
    <source>
        <dbReference type="Proteomes" id="UP000887580"/>
    </source>
</evidence>
<organism evidence="1 2">
    <name type="scientific">Panagrolaimus sp. PS1159</name>
    <dbReference type="NCBI Taxonomy" id="55785"/>
    <lineage>
        <taxon>Eukaryota</taxon>
        <taxon>Metazoa</taxon>
        <taxon>Ecdysozoa</taxon>
        <taxon>Nematoda</taxon>
        <taxon>Chromadorea</taxon>
        <taxon>Rhabditida</taxon>
        <taxon>Tylenchina</taxon>
        <taxon>Panagrolaimomorpha</taxon>
        <taxon>Panagrolaimoidea</taxon>
        <taxon>Panagrolaimidae</taxon>
        <taxon>Panagrolaimus</taxon>
    </lineage>
</organism>
<sequence length="115" mass="13193">MNLCPPNFTAETLIEKALEKKYITCSVYEAGGFGNQIWRFASLYGLGRFTGREPYFEILPFQNAFTKTDLHLMDLSEIGQIFPLMHELLNIKNPPPWLGRGINFAQDCCKFDNPK</sequence>
<proteinExistence type="predicted"/>